<protein>
    <submittedName>
        <fullName evidence="1">Uncharacterized protein</fullName>
    </submittedName>
</protein>
<dbReference type="Proteomes" id="UP001597368">
    <property type="component" value="Unassembled WGS sequence"/>
</dbReference>
<comment type="caution">
    <text evidence="1">The sequence shown here is derived from an EMBL/GenBank/DDBJ whole genome shotgun (WGS) entry which is preliminary data.</text>
</comment>
<dbReference type="RefSeq" id="WP_379575110.1">
    <property type="nucleotide sequence ID" value="NZ_JBHUFV010000038.1"/>
</dbReference>
<keyword evidence="2" id="KW-1185">Reference proteome</keyword>
<evidence type="ECO:0000313" key="2">
    <source>
        <dbReference type="Proteomes" id="UP001597368"/>
    </source>
</evidence>
<name>A0ABW4T3J1_9ACTN</name>
<sequence length="57" mass="5970">MPADPDPDACEQFARQFIGALRTASILLGEPYGPGWNTLPASRPAGVDHGGGHARLL</sequence>
<reference evidence="2" key="1">
    <citation type="journal article" date="2019" name="Int. J. Syst. Evol. Microbiol.">
        <title>The Global Catalogue of Microorganisms (GCM) 10K type strain sequencing project: providing services to taxonomists for standard genome sequencing and annotation.</title>
        <authorList>
            <consortium name="The Broad Institute Genomics Platform"/>
            <consortium name="The Broad Institute Genome Sequencing Center for Infectious Disease"/>
            <person name="Wu L."/>
            <person name="Ma J."/>
        </authorList>
    </citation>
    <scope>NUCLEOTIDE SEQUENCE [LARGE SCALE GENOMIC DNA]</scope>
    <source>
        <strain evidence="2">ICMP 6774ER</strain>
    </source>
</reference>
<gene>
    <name evidence="1" type="ORF">ACFSKW_26320</name>
</gene>
<dbReference type="EMBL" id="JBHUFV010000038">
    <property type="protein sequence ID" value="MFD1934994.1"/>
    <property type="molecule type" value="Genomic_DNA"/>
</dbReference>
<accession>A0ABW4T3J1</accession>
<proteinExistence type="predicted"/>
<organism evidence="1 2">
    <name type="scientific">Nonomuraea mangrovi</name>
    <dbReference type="NCBI Taxonomy" id="2316207"/>
    <lineage>
        <taxon>Bacteria</taxon>
        <taxon>Bacillati</taxon>
        <taxon>Actinomycetota</taxon>
        <taxon>Actinomycetes</taxon>
        <taxon>Streptosporangiales</taxon>
        <taxon>Streptosporangiaceae</taxon>
        <taxon>Nonomuraea</taxon>
    </lineage>
</organism>
<evidence type="ECO:0000313" key="1">
    <source>
        <dbReference type="EMBL" id="MFD1934994.1"/>
    </source>
</evidence>